<proteinExistence type="inferred from homology"/>
<dbReference type="Pfam" id="PF08240">
    <property type="entry name" value="ADH_N"/>
    <property type="match status" value="1"/>
</dbReference>
<sequence length="363" mass="37339">MKASLVRELGTGFELAEIEIADPIGREVLVEVKASGLCHSDELAANHDLGYQPPMLLGHEVAGVVTAVGPDVTQFVLGDHVVGCLVQYCGACGKCIEGRTGLCENPAATLRGADEAPRLSENGAAVAQGMGLGGFAQQVLVHENQLAGVPEEMPWPQAALLGCGVVTGAGAVLNTANVQPSDAVVVIGLGGVGLNAINGAVTAGAATIIAIDIADDKLTRAQEFGATHVINSQTSDPIAEVMAITGVGADAVFDFVGVGPVTEQGLQMVAPGGGLYLIGLLDPTTTVAVSSLEMLSNKRRIEGVYMGSTTAKRDIPLYAKLYLEGRFELDSLVSKEISLGEINEGYASLKDPKIARVVVTNLA</sequence>
<gene>
    <name evidence="9" type="ORF">EDF62_3398</name>
</gene>
<evidence type="ECO:0000256" key="4">
    <source>
        <dbReference type="ARBA" id="ARBA00022833"/>
    </source>
</evidence>
<comment type="cofactor">
    <cofactor evidence="1 7">
        <name>Zn(2+)</name>
        <dbReference type="ChEBI" id="CHEBI:29105"/>
    </cofactor>
</comment>
<evidence type="ECO:0000256" key="7">
    <source>
        <dbReference type="RuleBase" id="RU361277"/>
    </source>
</evidence>
<dbReference type="PROSITE" id="PS00059">
    <property type="entry name" value="ADH_ZINC"/>
    <property type="match status" value="1"/>
</dbReference>
<dbReference type="InterPro" id="IPR020843">
    <property type="entry name" value="ER"/>
</dbReference>
<dbReference type="EMBL" id="SNYA01000010">
    <property type="protein sequence ID" value="TDP89315.1"/>
    <property type="molecule type" value="Genomic_DNA"/>
</dbReference>
<reference evidence="9 10" key="1">
    <citation type="submission" date="2019-03" db="EMBL/GenBank/DDBJ databases">
        <title>Genomic analyses of the natural microbiome of Caenorhabditis elegans.</title>
        <authorList>
            <person name="Samuel B."/>
        </authorList>
    </citation>
    <scope>NUCLEOTIDE SEQUENCE [LARGE SCALE GENOMIC DNA]</scope>
    <source>
        <strain evidence="9 10">JUb18</strain>
    </source>
</reference>
<comment type="caution">
    <text evidence="9">The sequence shown here is derived from an EMBL/GenBank/DDBJ whole genome shotgun (WGS) entry which is preliminary data.</text>
</comment>
<keyword evidence="4 7" id="KW-0862">Zinc</keyword>
<keyword evidence="5" id="KW-0560">Oxidoreductase</keyword>
<dbReference type="InterPro" id="IPR002328">
    <property type="entry name" value="ADH_Zn_CS"/>
</dbReference>
<dbReference type="Gene3D" id="3.90.180.10">
    <property type="entry name" value="Medium-chain alcohol dehydrogenases, catalytic domain"/>
    <property type="match status" value="1"/>
</dbReference>
<dbReference type="InterPro" id="IPR013154">
    <property type="entry name" value="ADH-like_N"/>
</dbReference>
<dbReference type="AlphaFoldDB" id="A0A4R6RSS2"/>
<evidence type="ECO:0000256" key="5">
    <source>
        <dbReference type="ARBA" id="ARBA00023002"/>
    </source>
</evidence>
<dbReference type="GO" id="GO:0046294">
    <property type="term" value="P:formaldehyde catabolic process"/>
    <property type="evidence" value="ECO:0007669"/>
    <property type="project" value="TreeGrafter"/>
</dbReference>
<dbReference type="Proteomes" id="UP000295601">
    <property type="component" value="Unassembled WGS sequence"/>
</dbReference>
<dbReference type="InterPro" id="IPR011032">
    <property type="entry name" value="GroES-like_sf"/>
</dbReference>
<dbReference type="PANTHER" id="PTHR43880">
    <property type="entry name" value="ALCOHOL DEHYDROGENASE"/>
    <property type="match status" value="1"/>
</dbReference>
<comment type="similarity">
    <text evidence="2 7">Belongs to the zinc-containing alcohol dehydrogenase family.</text>
</comment>
<dbReference type="SUPFAM" id="SSF51735">
    <property type="entry name" value="NAD(P)-binding Rossmann-fold domains"/>
    <property type="match status" value="1"/>
</dbReference>
<dbReference type="Gene3D" id="3.40.50.720">
    <property type="entry name" value="NAD(P)-binding Rossmann-like Domain"/>
    <property type="match status" value="1"/>
</dbReference>
<dbReference type="SMART" id="SM00829">
    <property type="entry name" value="PKS_ER"/>
    <property type="match status" value="1"/>
</dbReference>
<evidence type="ECO:0000256" key="3">
    <source>
        <dbReference type="ARBA" id="ARBA00022723"/>
    </source>
</evidence>
<dbReference type="PANTHER" id="PTHR43880:SF12">
    <property type="entry name" value="ALCOHOL DEHYDROGENASE CLASS-3"/>
    <property type="match status" value="1"/>
</dbReference>
<dbReference type="FunFam" id="3.40.50.720:FF:000003">
    <property type="entry name" value="S-(hydroxymethyl)glutathione dehydrogenase"/>
    <property type="match status" value="1"/>
</dbReference>
<protein>
    <submittedName>
        <fullName evidence="9">S-(Hydroxymethyl)glutathione dehydrogenase/alcohol dehydrogenase</fullName>
    </submittedName>
</protein>
<dbReference type="InterPro" id="IPR013149">
    <property type="entry name" value="ADH-like_C"/>
</dbReference>
<evidence type="ECO:0000313" key="10">
    <source>
        <dbReference type="Proteomes" id="UP000295601"/>
    </source>
</evidence>
<dbReference type="InterPro" id="IPR036291">
    <property type="entry name" value="NAD(P)-bd_dom_sf"/>
</dbReference>
<evidence type="ECO:0000256" key="2">
    <source>
        <dbReference type="ARBA" id="ARBA00008072"/>
    </source>
</evidence>
<evidence type="ECO:0000313" key="9">
    <source>
        <dbReference type="EMBL" id="TDP89315.1"/>
    </source>
</evidence>
<dbReference type="RefSeq" id="WP_132205110.1">
    <property type="nucleotide sequence ID" value="NZ_JAOQNO010000001.1"/>
</dbReference>
<dbReference type="GO" id="GO:0005829">
    <property type="term" value="C:cytosol"/>
    <property type="evidence" value="ECO:0007669"/>
    <property type="project" value="TreeGrafter"/>
</dbReference>
<accession>A0A4R6RSS2</accession>
<feature type="domain" description="Enoyl reductase (ER)" evidence="8">
    <location>
        <begin position="10"/>
        <end position="359"/>
    </location>
</feature>
<evidence type="ECO:0000259" key="8">
    <source>
        <dbReference type="SMART" id="SM00829"/>
    </source>
</evidence>
<keyword evidence="10" id="KW-1185">Reference proteome</keyword>
<dbReference type="SUPFAM" id="SSF50129">
    <property type="entry name" value="GroES-like"/>
    <property type="match status" value="2"/>
</dbReference>
<dbReference type="Pfam" id="PF00107">
    <property type="entry name" value="ADH_zinc_N"/>
    <property type="match status" value="1"/>
</dbReference>
<dbReference type="OrthoDB" id="334894at2"/>
<evidence type="ECO:0000256" key="6">
    <source>
        <dbReference type="ARBA" id="ARBA00023027"/>
    </source>
</evidence>
<name>A0A4R6RSS2_9MICO</name>
<dbReference type="GO" id="GO:0008270">
    <property type="term" value="F:zinc ion binding"/>
    <property type="evidence" value="ECO:0007669"/>
    <property type="project" value="InterPro"/>
</dbReference>
<organism evidence="9 10">
    <name type="scientific">Leucobacter luti</name>
    <dbReference type="NCBI Taxonomy" id="340320"/>
    <lineage>
        <taxon>Bacteria</taxon>
        <taxon>Bacillati</taxon>
        <taxon>Actinomycetota</taxon>
        <taxon>Actinomycetes</taxon>
        <taxon>Micrococcales</taxon>
        <taxon>Microbacteriaceae</taxon>
        <taxon>Leucobacter</taxon>
    </lineage>
</organism>
<evidence type="ECO:0000256" key="1">
    <source>
        <dbReference type="ARBA" id="ARBA00001947"/>
    </source>
</evidence>
<keyword evidence="6" id="KW-0520">NAD</keyword>
<dbReference type="GO" id="GO:0051903">
    <property type="term" value="F:S-(hydroxymethyl)glutathione dehydrogenase [NAD(P)+] activity"/>
    <property type="evidence" value="ECO:0007669"/>
    <property type="project" value="TreeGrafter"/>
</dbReference>
<keyword evidence="3 7" id="KW-0479">Metal-binding</keyword>